<evidence type="ECO:0000259" key="1">
    <source>
        <dbReference type="PROSITE" id="PS50112"/>
    </source>
</evidence>
<dbReference type="PANTHER" id="PTHR44757:SF2">
    <property type="entry name" value="BIOFILM ARCHITECTURE MAINTENANCE PROTEIN MBAA"/>
    <property type="match status" value="1"/>
</dbReference>
<name>A0ABS5EC12_9PROT</name>
<keyword evidence="4" id="KW-1185">Reference proteome</keyword>
<dbReference type="SUPFAM" id="SSF55785">
    <property type="entry name" value="PYP-like sensor domain (PAS domain)"/>
    <property type="match status" value="1"/>
</dbReference>
<reference evidence="4" key="1">
    <citation type="journal article" date="2021" name="Syst. Appl. Microbiol.">
        <title>Roseomonas hellenica sp. nov., isolated from roots of wild-growing Alkanna tinctoria.</title>
        <authorList>
            <person name="Rat A."/>
            <person name="Naranjo H.D."/>
            <person name="Lebbe L."/>
            <person name="Cnockaert M."/>
            <person name="Krigas N."/>
            <person name="Grigoriadou K."/>
            <person name="Maloupa E."/>
            <person name="Willems A."/>
        </authorList>
    </citation>
    <scope>NUCLEOTIDE SEQUENCE [LARGE SCALE GENOMIC DNA]</scope>
    <source>
        <strain evidence="4">LMG 31159</strain>
    </source>
</reference>
<dbReference type="InterPro" id="IPR013656">
    <property type="entry name" value="PAS_4"/>
</dbReference>
<comment type="caution">
    <text evidence="3">The sequence shown here is derived from an EMBL/GenBank/DDBJ whole genome shotgun (WGS) entry which is preliminary data.</text>
</comment>
<dbReference type="RefSeq" id="WP_211865863.1">
    <property type="nucleotide sequence ID" value="NZ_JAAEDI010000003.1"/>
</dbReference>
<dbReference type="Proteomes" id="UP000698752">
    <property type="component" value="Unassembled WGS sequence"/>
</dbReference>
<feature type="domain" description="PAC" evidence="2">
    <location>
        <begin position="79"/>
        <end position="136"/>
    </location>
</feature>
<dbReference type="SMART" id="SM00091">
    <property type="entry name" value="PAS"/>
    <property type="match status" value="1"/>
</dbReference>
<dbReference type="InterPro" id="IPR000700">
    <property type="entry name" value="PAS-assoc_C"/>
</dbReference>
<dbReference type="NCBIfam" id="TIGR00229">
    <property type="entry name" value="sensory_box"/>
    <property type="match status" value="1"/>
</dbReference>
<evidence type="ECO:0000313" key="4">
    <source>
        <dbReference type="Proteomes" id="UP000698752"/>
    </source>
</evidence>
<organism evidence="3 4">
    <name type="scientific">Neoroseomonas terrae</name>
    <dbReference type="NCBI Taxonomy" id="424799"/>
    <lineage>
        <taxon>Bacteria</taxon>
        <taxon>Pseudomonadati</taxon>
        <taxon>Pseudomonadota</taxon>
        <taxon>Alphaproteobacteria</taxon>
        <taxon>Acetobacterales</taxon>
        <taxon>Acetobacteraceae</taxon>
        <taxon>Neoroseomonas</taxon>
    </lineage>
</organism>
<dbReference type="EMBL" id="JAAEDI010000003">
    <property type="protein sequence ID" value="MBR0648561.1"/>
    <property type="molecule type" value="Genomic_DNA"/>
</dbReference>
<sequence>MTPEDRSAVCEALLASTADAIVMCAGDGVIRFWSPGAERIFGFTAEEAVGQSLDIIIPEPQRARHWVGFDRVMAGGHSRFGEGELLAVPALHRDGRRISVEFTIAPVHDANGATTAMAAILRDVTARFEELRSLRRRLAASGGAPPAAGAGQPGG</sequence>
<dbReference type="InterPro" id="IPR035965">
    <property type="entry name" value="PAS-like_dom_sf"/>
</dbReference>
<proteinExistence type="predicted"/>
<dbReference type="PROSITE" id="PS50112">
    <property type="entry name" value="PAS"/>
    <property type="match status" value="1"/>
</dbReference>
<dbReference type="Gene3D" id="3.30.450.20">
    <property type="entry name" value="PAS domain"/>
    <property type="match status" value="1"/>
</dbReference>
<dbReference type="CDD" id="cd00130">
    <property type="entry name" value="PAS"/>
    <property type="match status" value="1"/>
</dbReference>
<evidence type="ECO:0000259" key="2">
    <source>
        <dbReference type="PROSITE" id="PS50113"/>
    </source>
</evidence>
<evidence type="ECO:0000313" key="3">
    <source>
        <dbReference type="EMBL" id="MBR0648561.1"/>
    </source>
</evidence>
<dbReference type="InterPro" id="IPR052155">
    <property type="entry name" value="Biofilm_reg_signaling"/>
</dbReference>
<dbReference type="InterPro" id="IPR000014">
    <property type="entry name" value="PAS"/>
</dbReference>
<dbReference type="PANTHER" id="PTHR44757">
    <property type="entry name" value="DIGUANYLATE CYCLASE DGCP"/>
    <property type="match status" value="1"/>
</dbReference>
<dbReference type="PROSITE" id="PS50113">
    <property type="entry name" value="PAC"/>
    <property type="match status" value="1"/>
</dbReference>
<accession>A0ABS5EC12</accession>
<gene>
    <name evidence="3" type="ORF">GXW78_02710</name>
</gene>
<protein>
    <submittedName>
        <fullName evidence="3">PAS domain S-box protein</fullName>
    </submittedName>
</protein>
<feature type="domain" description="PAS" evidence="1">
    <location>
        <begin position="6"/>
        <end position="76"/>
    </location>
</feature>
<dbReference type="Pfam" id="PF08448">
    <property type="entry name" value="PAS_4"/>
    <property type="match status" value="1"/>
</dbReference>